<dbReference type="PANTHER" id="PTHR16198:SF2">
    <property type="entry name" value="INO80 COMPLEX SUBUNIT D"/>
    <property type="match status" value="1"/>
</dbReference>
<feature type="compositionally biased region" description="Low complexity" evidence="1">
    <location>
        <begin position="74"/>
        <end position="91"/>
    </location>
</feature>
<evidence type="ECO:0000313" key="4">
    <source>
        <dbReference type="Proteomes" id="UP000824540"/>
    </source>
</evidence>
<feature type="compositionally biased region" description="Low complexity" evidence="1">
    <location>
        <begin position="142"/>
        <end position="152"/>
    </location>
</feature>
<feature type="region of interest" description="Disordered" evidence="1">
    <location>
        <begin position="225"/>
        <end position="359"/>
    </location>
</feature>
<protein>
    <submittedName>
        <fullName evidence="3">Uncharacterized protein</fullName>
    </submittedName>
</protein>
<dbReference type="EMBL" id="JAFBMS010002042">
    <property type="protein sequence ID" value="KAG9328603.1"/>
    <property type="molecule type" value="Genomic_DNA"/>
</dbReference>
<reference evidence="3" key="1">
    <citation type="thesis" date="2021" institute="BYU ScholarsArchive" country="Provo, UT, USA">
        <title>Applications of and Algorithms for Genome Assembly and Genomic Analyses with an Emphasis on Marine Teleosts.</title>
        <authorList>
            <person name="Pickett B.D."/>
        </authorList>
    </citation>
    <scope>NUCLEOTIDE SEQUENCE</scope>
    <source>
        <strain evidence="3">HI-2016</strain>
    </source>
</reference>
<gene>
    <name evidence="3" type="ORF">JZ751_012810</name>
</gene>
<keyword evidence="4" id="KW-1185">Reference proteome</keyword>
<feature type="compositionally biased region" description="Low complexity" evidence="1">
    <location>
        <begin position="350"/>
        <end position="359"/>
    </location>
</feature>
<evidence type="ECO:0000313" key="3">
    <source>
        <dbReference type="EMBL" id="KAG9328603.1"/>
    </source>
</evidence>
<feature type="compositionally biased region" description="Low complexity" evidence="1">
    <location>
        <begin position="292"/>
        <end position="312"/>
    </location>
</feature>
<keyword evidence="2" id="KW-0472">Membrane</keyword>
<feature type="compositionally biased region" description="Polar residues" evidence="1">
    <location>
        <begin position="249"/>
        <end position="259"/>
    </location>
</feature>
<dbReference type="OrthoDB" id="10038011at2759"/>
<sequence>MGELAQPDGVDHRAMAVFSGPGVQAGPMGDLLNGRIPSENFSSLELDDNLLHSTSAGAHLPPPPPPPAPPAPPVTTATSSSPAPALLPEPAFSRTHPSHLLAKPEAPHASSPHGSHYSGEHVPSPYSDHISSPHAASFQTDSPLLLEVPLSGVPGGPSPRSPWSSLPLPMTDPAQFGTLMGPPDSHLLSTSLSTPPATSTSHSLSLQPAAALSALPHGALTGLTVSPSAAPTTTSSSSPATCAHELLSGSGQPKQQLPQFSAAFGHQLSSHSGIPKDKQPSHSSTAPPTGFSIASATAAASANSAMPPSRLSDPPPPPRRSSACERHNRSDGPNSQGPHAWNTAEKPHPASRAVSVRSARPAVVKGHLIRHRSGPVSQRDSAWCGSVRGSLWGGVEGVQGGGRQKGSDRKTVERILRKGEISLHHKDRISATAFSDEASLYLSFVFFFVVFFFSPFSFSPAHVCLSRLCHLVLLRFTFTSLFVSAACCVRFPLTVETHDSVTLGVSDWPILTPTVGCCLWGRSCTSPPPPPDQLTPSPTLACAKAASDPQSVLGDTPSVRHAGCYKRAA</sequence>
<feature type="transmembrane region" description="Helical" evidence="2">
    <location>
        <begin position="438"/>
        <end position="459"/>
    </location>
</feature>
<dbReference type="AlphaFoldDB" id="A0A8T2MM39"/>
<dbReference type="PANTHER" id="PTHR16198">
    <property type="match status" value="1"/>
</dbReference>
<organism evidence="3 4">
    <name type="scientific">Albula glossodonta</name>
    <name type="common">roundjaw bonefish</name>
    <dbReference type="NCBI Taxonomy" id="121402"/>
    <lineage>
        <taxon>Eukaryota</taxon>
        <taxon>Metazoa</taxon>
        <taxon>Chordata</taxon>
        <taxon>Craniata</taxon>
        <taxon>Vertebrata</taxon>
        <taxon>Euteleostomi</taxon>
        <taxon>Actinopterygii</taxon>
        <taxon>Neopterygii</taxon>
        <taxon>Teleostei</taxon>
        <taxon>Albuliformes</taxon>
        <taxon>Albulidae</taxon>
        <taxon>Albula</taxon>
    </lineage>
</organism>
<feature type="compositionally biased region" description="Low complexity" evidence="1">
    <location>
        <begin position="226"/>
        <end position="241"/>
    </location>
</feature>
<comment type="caution">
    <text evidence="3">The sequence shown here is derived from an EMBL/GenBank/DDBJ whole genome shotgun (WGS) entry which is preliminary data.</text>
</comment>
<proteinExistence type="predicted"/>
<feature type="transmembrane region" description="Helical" evidence="2">
    <location>
        <begin position="471"/>
        <end position="493"/>
    </location>
</feature>
<name>A0A8T2MM39_9TELE</name>
<feature type="compositionally biased region" description="Low complexity" evidence="1">
    <location>
        <begin position="185"/>
        <end position="205"/>
    </location>
</feature>
<feature type="region of interest" description="Disordered" evidence="1">
    <location>
        <begin position="51"/>
        <end position="205"/>
    </location>
</feature>
<evidence type="ECO:0000256" key="1">
    <source>
        <dbReference type="SAM" id="MobiDB-lite"/>
    </source>
</evidence>
<keyword evidence="2" id="KW-1133">Transmembrane helix</keyword>
<keyword evidence="2" id="KW-0812">Transmembrane</keyword>
<evidence type="ECO:0000256" key="2">
    <source>
        <dbReference type="SAM" id="Phobius"/>
    </source>
</evidence>
<accession>A0A8T2MM39</accession>
<feature type="region of interest" description="Disordered" evidence="1">
    <location>
        <begin position="21"/>
        <end position="40"/>
    </location>
</feature>
<dbReference type="GO" id="GO:0005634">
    <property type="term" value="C:nucleus"/>
    <property type="evidence" value="ECO:0007669"/>
    <property type="project" value="TreeGrafter"/>
</dbReference>
<feature type="compositionally biased region" description="Pro residues" evidence="1">
    <location>
        <begin position="60"/>
        <end position="73"/>
    </location>
</feature>
<dbReference type="Proteomes" id="UP000824540">
    <property type="component" value="Unassembled WGS sequence"/>
</dbReference>